<feature type="domain" description="Phospholipid/glycerol acyltransferase" evidence="4">
    <location>
        <begin position="75"/>
        <end position="188"/>
    </location>
</feature>
<comment type="caution">
    <text evidence="5">The sequence shown here is derived from an EMBL/GenBank/DDBJ whole genome shotgun (WGS) entry which is preliminary data.</text>
</comment>
<dbReference type="InterPro" id="IPR002123">
    <property type="entry name" value="Plipid/glycerol_acylTrfase"/>
</dbReference>
<dbReference type="EMBL" id="JAXIVS010000023">
    <property type="protein sequence ID" value="MDY7232753.1"/>
    <property type="molecule type" value="Genomic_DNA"/>
</dbReference>
<dbReference type="SUPFAM" id="SSF69593">
    <property type="entry name" value="Glycerol-3-phosphate (1)-acyltransferase"/>
    <property type="match status" value="1"/>
</dbReference>
<dbReference type="SMART" id="SM00563">
    <property type="entry name" value="PlsC"/>
    <property type="match status" value="1"/>
</dbReference>
<proteinExistence type="predicted"/>
<comment type="pathway">
    <text evidence="1">Lipid metabolism.</text>
</comment>
<evidence type="ECO:0000256" key="1">
    <source>
        <dbReference type="ARBA" id="ARBA00005189"/>
    </source>
</evidence>
<reference evidence="5 6" key="1">
    <citation type="submission" date="2023-12" db="EMBL/GenBank/DDBJ databases">
        <title>the genome sequence of Hyalangium sp. s54d21.</title>
        <authorList>
            <person name="Zhang X."/>
        </authorList>
    </citation>
    <scope>NUCLEOTIDE SEQUENCE [LARGE SCALE GENOMIC DNA]</scope>
    <source>
        <strain evidence="6">s54d21</strain>
    </source>
</reference>
<dbReference type="Pfam" id="PF01553">
    <property type="entry name" value="Acyltransferase"/>
    <property type="match status" value="1"/>
</dbReference>
<evidence type="ECO:0000256" key="2">
    <source>
        <dbReference type="ARBA" id="ARBA00022679"/>
    </source>
</evidence>
<dbReference type="Proteomes" id="UP001291309">
    <property type="component" value="Unassembled WGS sequence"/>
</dbReference>
<dbReference type="GO" id="GO:0016746">
    <property type="term" value="F:acyltransferase activity"/>
    <property type="evidence" value="ECO:0007669"/>
    <property type="project" value="UniProtKB-KW"/>
</dbReference>
<organism evidence="5 6">
    <name type="scientific">Hyalangium rubrum</name>
    <dbReference type="NCBI Taxonomy" id="3103134"/>
    <lineage>
        <taxon>Bacteria</taxon>
        <taxon>Pseudomonadati</taxon>
        <taxon>Myxococcota</taxon>
        <taxon>Myxococcia</taxon>
        <taxon>Myxococcales</taxon>
        <taxon>Cystobacterineae</taxon>
        <taxon>Archangiaceae</taxon>
        <taxon>Hyalangium</taxon>
    </lineage>
</organism>
<keyword evidence="6" id="KW-1185">Reference proteome</keyword>
<dbReference type="CDD" id="cd07989">
    <property type="entry name" value="LPLAT_AGPAT-like"/>
    <property type="match status" value="1"/>
</dbReference>
<evidence type="ECO:0000256" key="3">
    <source>
        <dbReference type="ARBA" id="ARBA00023315"/>
    </source>
</evidence>
<protein>
    <submittedName>
        <fullName evidence="5">Lysophospholipid acyltransferase family protein</fullName>
    </submittedName>
</protein>
<dbReference type="PANTHER" id="PTHR10434:SF66">
    <property type="entry name" value="PHOSPHOLIPID_GLYCEROL ACYLTRANSFERASE DOMAIN-CONTAINING PROTEIN"/>
    <property type="match status" value="1"/>
</dbReference>
<evidence type="ECO:0000259" key="4">
    <source>
        <dbReference type="SMART" id="SM00563"/>
    </source>
</evidence>
<dbReference type="PANTHER" id="PTHR10434">
    <property type="entry name" value="1-ACYL-SN-GLYCEROL-3-PHOSPHATE ACYLTRANSFERASE"/>
    <property type="match status" value="1"/>
</dbReference>
<accession>A0ABU5HIT7</accession>
<name>A0ABU5HIT7_9BACT</name>
<sequence length="255" mass="28620">MKYLVTCWFWFVFLVTAPVCVVLGASLWLVSLPFDRNRALLHAFVSRWCHYLYLRAMPGWRVRVEGRERLPPGPVIIVSNHQSAADILCAMGLFHPFKFVAKASLFNVPMVGWLMRLMEYVPVVRGHAHAMDQMLADCRGWLRRGVPVLIYPEGTYAPTRQPMPFKRGAFRLAIEEQVPVVPVLLEGTTDVVAGDGPWMGPRASVRVRVLPPLPVESLGSDDVALAERVRALYFEALGLPPLPQASTDERKSECA</sequence>
<gene>
    <name evidence="5" type="ORF">SYV04_40580</name>
</gene>
<dbReference type="RefSeq" id="WP_321551468.1">
    <property type="nucleotide sequence ID" value="NZ_JAXIVS010000023.1"/>
</dbReference>
<keyword evidence="2" id="KW-0808">Transferase</keyword>
<keyword evidence="3 5" id="KW-0012">Acyltransferase</keyword>
<evidence type="ECO:0000313" key="6">
    <source>
        <dbReference type="Proteomes" id="UP001291309"/>
    </source>
</evidence>
<evidence type="ECO:0000313" key="5">
    <source>
        <dbReference type="EMBL" id="MDY7232753.1"/>
    </source>
</evidence>